<dbReference type="GO" id="GO:0006886">
    <property type="term" value="P:intracellular protein transport"/>
    <property type="evidence" value="ECO:0007669"/>
    <property type="project" value="UniProtKB-UniRule"/>
</dbReference>
<evidence type="ECO:0000313" key="10">
    <source>
        <dbReference type="Proteomes" id="UP001150907"/>
    </source>
</evidence>
<dbReference type="OrthoDB" id="9984275at2759"/>
<dbReference type="AlphaFoldDB" id="A0A9W8EHD0"/>
<evidence type="ECO:0000256" key="5">
    <source>
        <dbReference type="ARBA" id="ARBA00022927"/>
    </source>
</evidence>
<keyword evidence="5 7" id="KW-0653">Protein transport</keyword>
<comment type="similarity">
    <text evidence="2 7">Belongs to the SNAP family.</text>
</comment>
<dbReference type="PRINTS" id="PR00448">
    <property type="entry name" value="NSFATTACHMNT"/>
</dbReference>
<evidence type="ECO:0000256" key="1">
    <source>
        <dbReference type="ARBA" id="ARBA00004170"/>
    </source>
</evidence>
<evidence type="ECO:0000256" key="8">
    <source>
        <dbReference type="SAM" id="MobiDB-lite"/>
    </source>
</evidence>
<feature type="compositionally biased region" description="Basic and acidic residues" evidence="8">
    <location>
        <begin position="1"/>
        <end position="17"/>
    </location>
</feature>
<evidence type="ECO:0000256" key="6">
    <source>
        <dbReference type="ARBA" id="ARBA00023136"/>
    </source>
</evidence>
<dbReference type="Proteomes" id="UP001150907">
    <property type="component" value="Unassembled WGS sequence"/>
</dbReference>
<dbReference type="Pfam" id="PF14938">
    <property type="entry name" value="SNAP"/>
    <property type="match status" value="1"/>
</dbReference>
<dbReference type="GO" id="GO:0035494">
    <property type="term" value="P:SNARE complex disassembly"/>
    <property type="evidence" value="ECO:0007669"/>
    <property type="project" value="TreeGrafter"/>
</dbReference>
<keyword evidence="6 7" id="KW-0472">Membrane</keyword>
<dbReference type="SUPFAM" id="SSF48452">
    <property type="entry name" value="TPR-like"/>
    <property type="match status" value="1"/>
</dbReference>
<keyword evidence="10" id="KW-1185">Reference proteome</keyword>
<evidence type="ECO:0000313" key="9">
    <source>
        <dbReference type="EMBL" id="KAJ2007775.1"/>
    </source>
</evidence>
<dbReference type="CDD" id="cd15832">
    <property type="entry name" value="SNAP"/>
    <property type="match status" value="1"/>
</dbReference>
<comment type="function">
    <text evidence="7">Required for vesicular transport between the endoplasmic reticulum and the Golgi apparatus.</text>
</comment>
<dbReference type="PANTHER" id="PTHR13768:SF8">
    <property type="entry name" value="ALPHA-SOLUBLE NSF ATTACHMENT PROTEIN"/>
    <property type="match status" value="1"/>
</dbReference>
<dbReference type="GO" id="GO:0005483">
    <property type="term" value="F:soluble NSF attachment protein activity"/>
    <property type="evidence" value="ECO:0007669"/>
    <property type="project" value="UniProtKB-ARBA"/>
</dbReference>
<dbReference type="PANTHER" id="PTHR13768">
    <property type="entry name" value="SOLUBLE NSF ATTACHMENT PROTEIN SNAP"/>
    <property type="match status" value="1"/>
</dbReference>
<gene>
    <name evidence="9" type="primary">SEC17</name>
    <name evidence="9" type="ORF">H4R26_000573</name>
</gene>
<protein>
    <submittedName>
        <fullName evidence="9">Vesicular-fusion protein S17</fullName>
    </submittedName>
</protein>
<sequence length="286" mass="32141">MSDKRAQQLLESADRKAQQKGWFSGPKYDEAGELYEQASNQFKLSKQMREAGEALLKAAQMSLNLGERDDAAQRFVGASKAFKKSHPQQSVDALVQAVAIFTERGRFHIAASHQKEIARIYEEDLSDLADAMRAYDLAAEWYLGEDSTALARGCHLKVASFAAQLEQYERAIELFEAAAEGSLDSQVTKWSVKDYLFKAALCRLAIPDEVGAAEALERYKDLDLSFGKTRECLFLEAIVADVHKGDPQSFTDHIAEFDKVSQLDNWKTTLLLRIKRHISEAEDDLR</sequence>
<accession>A0A9W8EHD0</accession>
<dbReference type="FunFam" id="1.25.40.10:FF:000049">
    <property type="entry name" value="Alpha-soluble NSF attachment protein-like"/>
    <property type="match status" value="1"/>
</dbReference>
<dbReference type="GO" id="GO:0031201">
    <property type="term" value="C:SNARE complex"/>
    <property type="evidence" value="ECO:0007669"/>
    <property type="project" value="TreeGrafter"/>
</dbReference>
<reference evidence="9" key="1">
    <citation type="submission" date="2022-07" db="EMBL/GenBank/DDBJ databases">
        <title>Phylogenomic reconstructions and comparative analyses of Kickxellomycotina fungi.</title>
        <authorList>
            <person name="Reynolds N.K."/>
            <person name="Stajich J.E."/>
            <person name="Barry K."/>
            <person name="Grigoriev I.V."/>
            <person name="Crous P."/>
            <person name="Smith M.E."/>
        </authorList>
    </citation>
    <scope>NUCLEOTIDE SEQUENCE</scope>
    <source>
        <strain evidence="9">IMI 214461</strain>
    </source>
</reference>
<comment type="caution">
    <text evidence="9">The sequence shown here is derived from an EMBL/GenBank/DDBJ whole genome shotgun (WGS) entry which is preliminary data.</text>
</comment>
<dbReference type="EMBL" id="JANBQF010000018">
    <property type="protein sequence ID" value="KAJ2007775.1"/>
    <property type="molecule type" value="Genomic_DNA"/>
</dbReference>
<evidence type="ECO:0000256" key="2">
    <source>
        <dbReference type="ARBA" id="ARBA00010050"/>
    </source>
</evidence>
<organism evidence="9 10">
    <name type="scientific">Coemansia thaxteri</name>
    <dbReference type="NCBI Taxonomy" id="2663907"/>
    <lineage>
        <taxon>Eukaryota</taxon>
        <taxon>Fungi</taxon>
        <taxon>Fungi incertae sedis</taxon>
        <taxon>Zoopagomycota</taxon>
        <taxon>Kickxellomycotina</taxon>
        <taxon>Kickxellomycetes</taxon>
        <taxon>Kickxellales</taxon>
        <taxon>Kickxellaceae</taxon>
        <taxon>Coemansia</taxon>
    </lineage>
</organism>
<dbReference type="InterPro" id="IPR000744">
    <property type="entry name" value="NSF_attach"/>
</dbReference>
<evidence type="ECO:0000256" key="3">
    <source>
        <dbReference type="ARBA" id="ARBA00022448"/>
    </source>
</evidence>
<keyword evidence="4 7" id="KW-0931">ER-Golgi transport</keyword>
<comment type="subcellular location">
    <subcellularLocation>
        <location evidence="1 7">Membrane</location>
        <topology evidence="1 7">Peripheral membrane protein</topology>
    </subcellularLocation>
</comment>
<proteinExistence type="inferred from homology"/>
<dbReference type="Gene3D" id="1.25.40.10">
    <property type="entry name" value="Tetratricopeptide repeat domain"/>
    <property type="match status" value="1"/>
</dbReference>
<name>A0A9W8EHD0_9FUNG</name>
<keyword evidence="3 7" id="KW-0813">Transport</keyword>
<evidence type="ECO:0000256" key="7">
    <source>
        <dbReference type="RuleBase" id="RU367013"/>
    </source>
</evidence>
<dbReference type="GO" id="GO:0019905">
    <property type="term" value="F:syntaxin binding"/>
    <property type="evidence" value="ECO:0007669"/>
    <property type="project" value="TreeGrafter"/>
</dbReference>
<feature type="region of interest" description="Disordered" evidence="8">
    <location>
        <begin position="1"/>
        <end position="22"/>
    </location>
</feature>
<dbReference type="GO" id="GO:0005774">
    <property type="term" value="C:vacuolar membrane"/>
    <property type="evidence" value="ECO:0007669"/>
    <property type="project" value="TreeGrafter"/>
</dbReference>
<evidence type="ECO:0000256" key="4">
    <source>
        <dbReference type="ARBA" id="ARBA00022892"/>
    </source>
</evidence>
<dbReference type="InterPro" id="IPR011990">
    <property type="entry name" value="TPR-like_helical_dom_sf"/>
</dbReference>